<protein>
    <recommendedName>
        <fullName evidence="1">Peptide hydrolase</fullName>
        <ecNumber evidence="1">3.4.-.-</ecNumber>
    </recommendedName>
</protein>
<evidence type="ECO:0000256" key="1">
    <source>
        <dbReference type="RuleBase" id="RU361240"/>
    </source>
</evidence>
<keyword evidence="1" id="KW-0862">Zinc</keyword>
<dbReference type="GO" id="GO:0008233">
    <property type="term" value="F:peptidase activity"/>
    <property type="evidence" value="ECO:0007669"/>
    <property type="project" value="UniProtKB-KW"/>
</dbReference>
<dbReference type="GO" id="GO:0006508">
    <property type="term" value="P:proteolysis"/>
    <property type="evidence" value="ECO:0007669"/>
    <property type="project" value="UniProtKB-KW"/>
</dbReference>
<dbReference type="STRING" id="914237.A0A1E1KA20"/>
<name>A0A1E1KA20_9HELO</name>
<organism evidence="3 4">
    <name type="scientific">Rhynchosporium graminicola</name>
    <dbReference type="NCBI Taxonomy" id="2792576"/>
    <lineage>
        <taxon>Eukaryota</taxon>
        <taxon>Fungi</taxon>
        <taxon>Dikarya</taxon>
        <taxon>Ascomycota</taxon>
        <taxon>Pezizomycotina</taxon>
        <taxon>Leotiomycetes</taxon>
        <taxon>Helotiales</taxon>
        <taxon>Ploettnerulaceae</taxon>
        <taxon>Rhynchosporium</taxon>
    </lineage>
</organism>
<dbReference type="EC" id="3.4.-.-" evidence="1"/>
<dbReference type="InterPro" id="IPR007484">
    <property type="entry name" value="Peptidase_M28"/>
</dbReference>
<keyword evidence="1" id="KW-0645">Protease</keyword>
<dbReference type="InParanoid" id="A0A1E1KA20"/>
<dbReference type="Proteomes" id="UP000178129">
    <property type="component" value="Unassembled WGS sequence"/>
</dbReference>
<dbReference type="EMBL" id="FJUW01000009">
    <property type="protein sequence ID" value="CZS94852.1"/>
    <property type="molecule type" value="Genomic_DNA"/>
</dbReference>
<dbReference type="SUPFAM" id="SSF53187">
    <property type="entry name" value="Zn-dependent exopeptidases"/>
    <property type="match status" value="1"/>
</dbReference>
<proteinExistence type="inferred from homology"/>
<dbReference type="Gene3D" id="3.40.630.10">
    <property type="entry name" value="Zn peptidases"/>
    <property type="match status" value="1"/>
</dbReference>
<dbReference type="GO" id="GO:0046872">
    <property type="term" value="F:metal ion binding"/>
    <property type="evidence" value="ECO:0007669"/>
    <property type="project" value="UniProtKB-KW"/>
</dbReference>
<evidence type="ECO:0000313" key="4">
    <source>
        <dbReference type="Proteomes" id="UP000178129"/>
    </source>
</evidence>
<accession>A0A1E1KA20</accession>
<keyword evidence="1" id="KW-0378">Hydrolase</keyword>
<keyword evidence="1" id="KW-0479">Metal-binding</keyword>
<comment type="caution">
    <text evidence="3">The sequence shown here is derived from an EMBL/GenBank/DDBJ whole genome shotgun (WGS) entry which is preliminary data.</text>
</comment>
<comment type="similarity">
    <text evidence="1">Belongs to the peptidase M28 family.</text>
</comment>
<feature type="domain" description="Peptidase M28" evidence="2">
    <location>
        <begin position="86"/>
        <end position="170"/>
    </location>
</feature>
<dbReference type="AlphaFoldDB" id="A0A1E1KA20"/>
<dbReference type="Pfam" id="PF04389">
    <property type="entry name" value="Peptidase_M28"/>
    <property type="match status" value="1"/>
</dbReference>
<reference evidence="4" key="1">
    <citation type="submission" date="2016-03" db="EMBL/GenBank/DDBJ databases">
        <authorList>
            <person name="Ploux O."/>
        </authorList>
    </citation>
    <scope>NUCLEOTIDE SEQUENCE [LARGE SCALE GENOMIC DNA]</scope>
    <source>
        <strain evidence="4">UK7</strain>
    </source>
</reference>
<evidence type="ECO:0000259" key="2">
    <source>
        <dbReference type="Pfam" id="PF04389"/>
    </source>
</evidence>
<evidence type="ECO:0000313" key="3">
    <source>
        <dbReference type="EMBL" id="CZS94852.1"/>
    </source>
</evidence>
<gene>
    <name evidence="3" type="ORF">RCO7_06522</name>
</gene>
<keyword evidence="4" id="KW-1185">Reference proteome</keyword>
<sequence length="189" mass="20744">MDNALALEDQLSKGEEVMAGITIKTTDYVTHNIIAETIERDHDSVIFVSAHSDSIPAEPELTIMVQAQSSEIAIQLTNFSVTNASSKSDLEKTRLLLNFDMLASPNYSLQVYNGHGSAFGEQGSSGSAEAEKEFERFFTEELGQNYAEIEFDGLSDYQPFFEAGVANGTTATGIIDLKTYEEANYSEAW</sequence>